<comment type="caution">
    <text evidence="8">The sequence shown here is derived from an EMBL/GenBank/DDBJ whole genome shotgun (WGS) entry which is preliminary data.</text>
</comment>
<dbReference type="GO" id="GO:0015109">
    <property type="term" value="F:chromate transmembrane transporter activity"/>
    <property type="evidence" value="ECO:0007669"/>
    <property type="project" value="InterPro"/>
</dbReference>
<dbReference type="Proteomes" id="UP000641137">
    <property type="component" value="Unassembled WGS sequence"/>
</dbReference>
<feature type="transmembrane region" description="Helical" evidence="7">
    <location>
        <begin position="121"/>
        <end position="140"/>
    </location>
</feature>
<name>A0A8J3DKP9_9HYPH</name>
<feature type="transmembrane region" description="Helical" evidence="7">
    <location>
        <begin position="152"/>
        <end position="184"/>
    </location>
</feature>
<keyword evidence="3" id="KW-1003">Cell membrane</keyword>
<dbReference type="NCBIfam" id="TIGR00937">
    <property type="entry name" value="2A51"/>
    <property type="match status" value="1"/>
</dbReference>
<evidence type="ECO:0000256" key="2">
    <source>
        <dbReference type="ARBA" id="ARBA00005262"/>
    </source>
</evidence>
<evidence type="ECO:0000256" key="5">
    <source>
        <dbReference type="ARBA" id="ARBA00022989"/>
    </source>
</evidence>
<comment type="similarity">
    <text evidence="2">Belongs to the chromate ion transporter (CHR) (TC 2.A.51) family.</text>
</comment>
<dbReference type="PIRSF" id="PIRSF004810">
    <property type="entry name" value="ChrA"/>
    <property type="match status" value="1"/>
</dbReference>
<dbReference type="EMBL" id="BMZO01000010">
    <property type="protein sequence ID" value="GHC77735.1"/>
    <property type="molecule type" value="Genomic_DNA"/>
</dbReference>
<feature type="transmembrane region" description="Helical" evidence="7">
    <location>
        <begin position="204"/>
        <end position="227"/>
    </location>
</feature>
<protein>
    <submittedName>
        <fullName evidence="8">Chromate transporter</fullName>
    </submittedName>
</protein>
<reference evidence="8" key="1">
    <citation type="journal article" date="2014" name="Int. J. Syst. Evol. Microbiol.">
        <title>Complete genome sequence of Corynebacterium casei LMG S-19264T (=DSM 44701T), isolated from a smear-ripened cheese.</title>
        <authorList>
            <consortium name="US DOE Joint Genome Institute (JGI-PGF)"/>
            <person name="Walter F."/>
            <person name="Albersmeier A."/>
            <person name="Kalinowski J."/>
            <person name="Ruckert C."/>
        </authorList>
    </citation>
    <scope>NUCLEOTIDE SEQUENCE</scope>
    <source>
        <strain evidence="8">KCTC 42097</strain>
    </source>
</reference>
<feature type="transmembrane region" description="Helical" evidence="7">
    <location>
        <begin position="297"/>
        <end position="322"/>
    </location>
</feature>
<comment type="subcellular location">
    <subcellularLocation>
        <location evidence="1">Cell membrane</location>
        <topology evidence="1">Multi-pass membrane protein</topology>
    </subcellularLocation>
</comment>
<organism evidence="8 9">
    <name type="scientific">Limoniibacter endophyticus</name>
    <dbReference type="NCBI Taxonomy" id="1565040"/>
    <lineage>
        <taxon>Bacteria</taxon>
        <taxon>Pseudomonadati</taxon>
        <taxon>Pseudomonadota</taxon>
        <taxon>Alphaproteobacteria</taxon>
        <taxon>Hyphomicrobiales</taxon>
        <taxon>Bartonellaceae</taxon>
        <taxon>Limoniibacter</taxon>
    </lineage>
</organism>
<dbReference type="InterPro" id="IPR014047">
    <property type="entry name" value="Chr_Tranpt_l_chain"/>
</dbReference>
<sequence length="403" mass="42183">MTVIDKDDRKAISSFGEIFWIFLKLGLTCFGGPVAHIGYFREEFVVRRKWLTDGDYADLVALSQFLPGPASSKVGFTLGLIRGGGLGGGLAAWLGFTLPSAIILFAAAMSAGSLSGPTAEAVIHGLKLVAVVVVAHAVFGMMRSLTPDRTRLAIGLAALAIVILFAGAWAQILAIFAGLLAGMFLCRETNEPVAADYLHDLVPIRAGAIALTLFGLLFLVPVAVAGMAADLFSVFYRAGALVFGGGHVLLPLLESELVSPGLVTVERFLAGYGITQAMPGPLFTFAAWLGAVSNTQLVPAVAAGIALVAVFLPGMLLAYGVLPFWASLRRSKLMRSAMRGGNAAVVGILAGALYDPVWTSSVISPLDFLTVAIGLALLASWRVSPLMVVFLVTGFATFSRLLA</sequence>
<dbReference type="GO" id="GO:0005886">
    <property type="term" value="C:plasma membrane"/>
    <property type="evidence" value="ECO:0007669"/>
    <property type="project" value="UniProtKB-SubCell"/>
</dbReference>
<feature type="transmembrane region" description="Helical" evidence="7">
    <location>
        <begin position="18"/>
        <end position="40"/>
    </location>
</feature>
<evidence type="ECO:0000256" key="4">
    <source>
        <dbReference type="ARBA" id="ARBA00022692"/>
    </source>
</evidence>
<feature type="transmembrane region" description="Helical" evidence="7">
    <location>
        <begin position="90"/>
        <end position="109"/>
    </location>
</feature>
<accession>A0A8J3DKP9</accession>
<keyword evidence="4 7" id="KW-0812">Transmembrane</keyword>
<proteinExistence type="inferred from homology"/>
<keyword evidence="6 7" id="KW-0472">Membrane</keyword>
<evidence type="ECO:0000313" key="9">
    <source>
        <dbReference type="Proteomes" id="UP000641137"/>
    </source>
</evidence>
<dbReference type="InterPro" id="IPR003370">
    <property type="entry name" value="Chromate_transpt"/>
</dbReference>
<dbReference type="PANTHER" id="PTHR33567">
    <property type="entry name" value="CHROMATE ION TRANSPORTER (EUROFUNG)"/>
    <property type="match status" value="1"/>
</dbReference>
<dbReference type="Pfam" id="PF02417">
    <property type="entry name" value="Chromate_transp"/>
    <property type="match status" value="2"/>
</dbReference>
<evidence type="ECO:0000313" key="8">
    <source>
        <dbReference type="EMBL" id="GHC77735.1"/>
    </source>
</evidence>
<keyword evidence="5 7" id="KW-1133">Transmembrane helix</keyword>
<evidence type="ECO:0000256" key="6">
    <source>
        <dbReference type="ARBA" id="ARBA00023136"/>
    </source>
</evidence>
<dbReference type="RefSeq" id="WP_189491705.1">
    <property type="nucleotide sequence ID" value="NZ_BMZO01000010.1"/>
</dbReference>
<keyword evidence="9" id="KW-1185">Reference proteome</keyword>
<feature type="transmembrane region" description="Helical" evidence="7">
    <location>
        <begin position="383"/>
        <end position="402"/>
    </location>
</feature>
<dbReference type="PANTHER" id="PTHR33567:SF3">
    <property type="entry name" value="CHROMATE ION TRANSPORTER (EUROFUNG)"/>
    <property type="match status" value="1"/>
</dbReference>
<feature type="transmembrane region" description="Helical" evidence="7">
    <location>
        <begin position="343"/>
        <end position="363"/>
    </location>
</feature>
<evidence type="ECO:0000256" key="7">
    <source>
        <dbReference type="SAM" id="Phobius"/>
    </source>
</evidence>
<dbReference type="AlphaFoldDB" id="A0A8J3DKP9"/>
<evidence type="ECO:0000256" key="3">
    <source>
        <dbReference type="ARBA" id="ARBA00022475"/>
    </source>
</evidence>
<evidence type="ECO:0000256" key="1">
    <source>
        <dbReference type="ARBA" id="ARBA00004651"/>
    </source>
</evidence>
<reference evidence="8" key="2">
    <citation type="submission" date="2020-09" db="EMBL/GenBank/DDBJ databases">
        <authorList>
            <person name="Sun Q."/>
            <person name="Kim S."/>
        </authorList>
    </citation>
    <scope>NUCLEOTIDE SEQUENCE</scope>
    <source>
        <strain evidence="8">KCTC 42097</strain>
    </source>
</reference>
<gene>
    <name evidence="8" type="primary">chrA</name>
    <name evidence="8" type="ORF">GCM10010136_29160</name>
</gene>